<evidence type="ECO:0000313" key="3">
    <source>
        <dbReference type="Proteomes" id="UP000002059"/>
    </source>
</evidence>
<protein>
    <submittedName>
        <fullName evidence="2">Uncharacterized protein</fullName>
    </submittedName>
</protein>
<feature type="region of interest" description="Disordered" evidence="1">
    <location>
        <begin position="131"/>
        <end position="155"/>
    </location>
</feature>
<dbReference type="KEGG" id="pbl:PAAG_06904"/>
<dbReference type="RefSeq" id="XP_002791358.2">
    <property type="nucleotide sequence ID" value="XM_002791312.2"/>
</dbReference>
<feature type="compositionally biased region" description="Basic and acidic residues" evidence="1">
    <location>
        <begin position="66"/>
        <end position="81"/>
    </location>
</feature>
<sequence>MSSPSLDVGKVKDDEQFISFGFHGRISYDFELFPPFKHLDIERITVDKTALTPQHPGFSTSSTNDCKQEETDPLRGLDSLRKNPPTGKKGQQLIQTVQQGTNGKLKTTWASQGKPNAIAQEIMREWSAGPKAIPKAPLPTRLPTPDLSNCRPCLG</sequence>
<dbReference type="eggNOG" id="ENOG502RPW9">
    <property type="taxonomic scope" value="Eukaryota"/>
</dbReference>
<evidence type="ECO:0000313" key="2">
    <source>
        <dbReference type="EMBL" id="EEH36486.2"/>
    </source>
</evidence>
<dbReference type="AlphaFoldDB" id="C1H813"/>
<dbReference type="GeneID" id="9094535"/>
<dbReference type="OMA" id="NDCKQEE"/>
<evidence type="ECO:0000256" key="1">
    <source>
        <dbReference type="SAM" id="MobiDB-lite"/>
    </source>
</evidence>
<proteinExistence type="predicted"/>
<feature type="region of interest" description="Disordered" evidence="1">
    <location>
        <begin position="51"/>
        <end position="92"/>
    </location>
</feature>
<accession>C1H813</accession>
<dbReference type="VEuPathDB" id="FungiDB:PAAG_06904"/>
<dbReference type="EMBL" id="KN294011">
    <property type="protein sequence ID" value="EEH36486.2"/>
    <property type="molecule type" value="Genomic_DNA"/>
</dbReference>
<dbReference type="Proteomes" id="UP000002059">
    <property type="component" value="Partially assembled WGS sequence"/>
</dbReference>
<gene>
    <name evidence="2" type="ORF">PAAG_06904</name>
</gene>
<name>C1H813_PARBA</name>
<dbReference type="HOGENOM" id="CLU_142989_0_0_1"/>
<keyword evidence="3" id="KW-1185">Reference proteome</keyword>
<reference evidence="2 3" key="1">
    <citation type="journal article" date="2011" name="PLoS Genet.">
        <title>Comparative genomic analysis of human fungal pathogens causing paracoccidioidomycosis.</title>
        <authorList>
            <person name="Desjardins C.A."/>
            <person name="Champion M.D."/>
            <person name="Holder J.W."/>
            <person name="Muszewska A."/>
            <person name="Goldberg J."/>
            <person name="Bailao A.M."/>
            <person name="Brigido M.M."/>
            <person name="Ferreira M.E."/>
            <person name="Garcia A.M."/>
            <person name="Grynberg M."/>
            <person name="Gujja S."/>
            <person name="Heiman D.I."/>
            <person name="Henn M.R."/>
            <person name="Kodira C.D."/>
            <person name="Leon-Narvaez H."/>
            <person name="Longo L.V."/>
            <person name="Ma L.J."/>
            <person name="Malavazi I."/>
            <person name="Matsuo A.L."/>
            <person name="Morais F.V."/>
            <person name="Pereira M."/>
            <person name="Rodriguez-Brito S."/>
            <person name="Sakthikumar S."/>
            <person name="Salem-Izacc S.M."/>
            <person name="Sykes S.M."/>
            <person name="Teixeira M.M."/>
            <person name="Vallejo M.C."/>
            <person name="Walter M.E."/>
            <person name="Yandava C."/>
            <person name="Young S."/>
            <person name="Zeng Q."/>
            <person name="Zucker J."/>
            <person name="Felipe M.S."/>
            <person name="Goldman G.H."/>
            <person name="Haas B.J."/>
            <person name="McEwen J.G."/>
            <person name="Nino-Vega G."/>
            <person name="Puccia R."/>
            <person name="San-Blas G."/>
            <person name="Soares C.M."/>
            <person name="Birren B.W."/>
            <person name="Cuomo C.A."/>
        </authorList>
    </citation>
    <scope>NUCLEOTIDE SEQUENCE [LARGE SCALE GENOMIC DNA]</scope>
    <source>
        <strain evidence="3">ATCC MYA-826 / Pb01</strain>
    </source>
</reference>
<dbReference type="OrthoDB" id="10335405at2759"/>
<organism evidence="2 3">
    <name type="scientific">Paracoccidioides lutzii (strain ATCC MYA-826 / Pb01)</name>
    <name type="common">Paracoccidioides brasiliensis</name>
    <dbReference type="NCBI Taxonomy" id="502779"/>
    <lineage>
        <taxon>Eukaryota</taxon>
        <taxon>Fungi</taxon>
        <taxon>Dikarya</taxon>
        <taxon>Ascomycota</taxon>
        <taxon>Pezizomycotina</taxon>
        <taxon>Eurotiomycetes</taxon>
        <taxon>Eurotiomycetidae</taxon>
        <taxon>Onygenales</taxon>
        <taxon>Ajellomycetaceae</taxon>
        <taxon>Paracoccidioides</taxon>
    </lineage>
</organism>